<name>A0ABW9G7M6_9GAMM</name>
<organism evidence="4 5">
    <name type="scientific">Celerinatantimonas yamalensis</name>
    <dbReference type="NCBI Taxonomy" id="559956"/>
    <lineage>
        <taxon>Bacteria</taxon>
        <taxon>Pseudomonadati</taxon>
        <taxon>Pseudomonadota</taxon>
        <taxon>Gammaproteobacteria</taxon>
        <taxon>Celerinatantimonadaceae</taxon>
        <taxon>Celerinatantimonas</taxon>
    </lineage>
</organism>
<dbReference type="InterPro" id="IPR000182">
    <property type="entry name" value="GNAT_dom"/>
</dbReference>
<dbReference type="EMBL" id="JBEQCT010000003">
    <property type="protein sequence ID" value="MFM2485273.1"/>
    <property type="molecule type" value="Genomic_DNA"/>
</dbReference>
<dbReference type="CDD" id="cd04301">
    <property type="entry name" value="NAT_SF"/>
    <property type="match status" value="1"/>
</dbReference>
<dbReference type="RefSeq" id="WP_408623484.1">
    <property type="nucleotide sequence ID" value="NZ_JBEQCT010000003.1"/>
</dbReference>
<dbReference type="PROSITE" id="PS51186">
    <property type="entry name" value="GNAT"/>
    <property type="match status" value="1"/>
</dbReference>
<protein>
    <submittedName>
        <fullName evidence="4">GNAT family N-acetyltransferase</fullName>
    </submittedName>
</protein>
<evidence type="ECO:0000313" key="5">
    <source>
        <dbReference type="Proteomes" id="UP001629953"/>
    </source>
</evidence>
<accession>A0ABW9G7M6</accession>
<keyword evidence="5" id="KW-1185">Reference proteome</keyword>
<gene>
    <name evidence="4" type="ORF">ABUE30_09395</name>
</gene>
<dbReference type="InterPro" id="IPR050832">
    <property type="entry name" value="Bact_Acetyltransf"/>
</dbReference>
<evidence type="ECO:0000256" key="1">
    <source>
        <dbReference type="ARBA" id="ARBA00022679"/>
    </source>
</evidence>
<evidence type="ECO:0000259" key="3">
    <source>
        <dbReference type="PROSITE" id="PS51186"/>
    </source>
</evidence>
<reference evidence="4 5" key="1">
    <citation type="journal article" date="2013" name="Int. J. Syst. Evol. Microbiol.">
        <title>Celerinatantimonas yamalensis sp. nov., a cold-adapted diazotrophic bacterium from a cold permafrost brine.</title>
        <authorList>
            <person name="Shcherbakova V."/>
            <person name="Chuvilskaya N."/>
            <person name="Rivkina E."/>
            <person name="Demidov N."/>
            <person name="Uchaeva V."/>
            <person name="Suetin S."/>
            <person name="Suzina N."/>
            <person name="Gilichinsky D."/>
        </authorList>
    </citation>
    <scope>NUCLEOTIDE SEQUENCE [LARGE SCALE GENOMIC DNA]</scope>
    <source>
        <strain evidence="4 5">C7</strain>
    </source>
</reference>
<dbReference type="InterPro" id="IPR016181">
    <property type="entry name" value="Acyl_CoA_acyltransferase"/>
</dbReference>
<dbReference type="Proteomes" id="UP001629953">
    <property type="component" value="Unassembled WGS sequence"/>
</dbReference>
<evidence type="ECO:0000313" key="4">
    <source>
        <dbReference type="EMBL" id="MFM2485273.1"/>
    </source>
</evidence>
<dbReference type="Gene3D" id="3.40.630.30">
    <property type="match status" value="1"/>
</dbReference>
<keyword evidence="1" id="KW-0808">Transferase</keyword>
<comment type="caution">
    <text evidence="4">The sequence shown here is derived from an EMBL/GenBank/DDBJ whole genome shotgun (WGS) entry which is preliminary data.</text>
</comment>
<dbReference type="PANTHER" id="PTHR43877">
    <property type="entry name" value="AMINOALKYLPHOSPHONATE N-ACETYLTRANSFERASE-RELATED-RELATED"/>
    <property type="match status" value="1"/>
</dbReference>
<evidence type="ECO:0000256" key="2">
    <source>
        <dbReference type="ARBA" id="ARBA00023315"/>
    </source>
</evidence>
<dbReference type="SUPFAM" id="SSF55729">
    <property type="entry name" value="Acyl-CoA N-acyltransferases (Nat)"/>
    <property type="match status" value="1"/>
</dbReference>
<dbReference type="Pfam" id="PF13508">
    <property type="entry name" value="Acetyltransf_7"/>
    <property type="match status" value="1"/>
</dbReference>
<sequence length="146" mass="16995">MSIRQAIPSDHARIALLSGQLGYPVTIEQVQQRINKLGAHQQIWVYEQNAQVLAWLQLDRQYQLTSGEHLEILAFVVDEAYRGQGIGQQLLDWVKQLACQQSIELRVRSQVKRERAHQFYQQHGFSWQKSQHLFIYDVTDIPPSKS</sequence>
<proteinExistence type="predicted"/>
<feature type="domain" description="N-acetyltransferase" evidence="3">
    <location>
        <begin position="1"/>
        <end position="146"/>
    </location>
</feature>
<keyword evidence="2" id="KW-0012">Acyltransferase</keyword>